<evidence type="ECO:0000256" key="1">
    <source>
        <dbReference type="SAM" id="Phobius"/>
    </source>
</evidence>
<organism evidence="3 4">
    <name type="scientific">Amblyomma americanum</name>
    <name type="common">Lone star tick</name>
    <dbReference type="NCBI Taxonomy" id="6943"/>
    <lineage>
        <taxon>Eukaryota</taxon>
        <taxon>Metazoa</taxon>
        <taxon>Ecdysozoa</taxon>
        <taxon>Arthropoda</taxon>
        <taxon>Chelicerata</taxon>
        <taxon>Arachnida</taxon>
        <taxon>Acari</taxon>
        <taxon>Parasitiformes</taxon>
        <taxon>Ixodida</taxon>
        <taxon>Ixodoidea</taxon>
        <taxon>Ixodidae</taxon>
        <taxon>Amblyomminae</taxon>
        <taxon>Amblyomma</taxon>
    </lineage>
</organism>
<keyword evidence="1" id="KW-0472">Membrane</keyword>
<accession>A0AAQ4EZU4</accession>
<gene>
    <name evidence="3" type="ORF">V5799_018675</name>
</gene>
<dbReference type="AlphaFoldDB" id="A0AAQ4EZU4"/>
<keyword evidence="1" id="KW-0812">Transmembrane</keyword>
<evidence type="ECO:0000313" key="4">
    <source>
        <dbReference type="Proteomes" id="UP001321473"/>
    </source>
</evidence>
<comment type="caution">
    <text evidence="3">The sequence shown here is derived from an EMBL/GenBank/DDBJ whole genome shotgun (WGS) entry which is preliminary data.</text>
</comment>
<keyword evidence="2" id="KW-0732">Signal</keyword>
<protein>
    <recommendedName>
        <fullName evidence="5">Secreted protein</fullName>
    </recommendedName>
</protein>
<proteinExistence type="predicted"/>
<evidence type="ECO:0000256" key="2">
    <source>
        <dbReference type="SAM" id="SignalP"/>
    </source>
</evidence>
<reference evidence="3 4" key="1">
    <citation type="journal article" date="2023" name="Arcadia Sci">
        <title>De novo assembly of a long-read Amblyomma americanum tick genome.</title>
        <authorList>
            <person name="Chou S."/>
            <person name="Poskanzer K.E."/>
            <person name="Rollins M."/>
            <person name="Thuy-Boun P.S."/>
        </authorList>
    </citation>
    <scope>NUCLEOTIDE SEQUENCE [LARGE SCALE GENOMIC DNA]</scope>
    <source>
        <strain evidence="3">F_SG_1</strain>
        <tissue evidence="3">Salivary glands</tissue>
    </source>
</reference>
<feature type="transmembrane region" description="Helical" evidence="1">
    <location>
        <begin position="40"/>
        <end position="60"/>
    </location>
</feature>
<keyword evidence="1" id="KW-1133">Transmembrane helix</keyword>
<feature type="chain" id="PRO_5042841259" description="Secreted protein" evidence="2">
    <location>
        <begin position="18"/>
        <end position="127"/>
    </location>
</feature>
<name>A0AAQ4EZU4_AMBAM</name>
<keyword evidence="4" id="KW-1185">Reference proteome</keyword>
<evidence type="ECO:0008006" key="5">
    <source>
        <dbReference type="Google" id="ProtNLM"/>
    </source>
</evidence>
<dbReference type="EMBL" id="JARKHS020009302">
    <property type="protein sequence ID" value="KAK8779983.1"/>
    <property type="molecule type" value="Genomic_DNA"/>
</dbReference>
<feature type="signal peptide" evidence="2">
    <location>
        <begin position="1"/>
        <end position="17"/>
    </location>
</feature>
<evidence type="ECO:0000313" key="3">
    <source>
        <dbReference type="EMBL" id="KAK8779983.1"/>
    </source>
</evidence>
<sequence>MVAACLLLQLLQNLSCAQLCLLRAVQVMGAAVEEVPAQAVAAFLVALHVGCAAMFAAGTMVAKRHRLLGGSASLVAGTLFIFRPLEYLGFSRQPQKTRPRSICTVNLAHQYAFREQCKHQVIIDQSA</sequence>
<dbReference type="Proteomes" id="UP001321473">
    <property type="component" value="Unassembled WGS sequence"/>
</dbReference>